<evidence type="ECO:0000256" key="1">
    <source>
        <dbReference type="SAM" id="MobiDB-lite"/>
    </source>
</evidence>
<feature type="region of interest" description="Disordered" evidence="1">
    <location>
        <begin position="128"/>
        <end position="158"/>
    </location>
</feature>
<sequence length="158" mass="17447">MSFLEKLNALIDPKLKETFERKAYDPAKDRKWLVGRLEASKTQFGSTETTRGGGAKWWKLANGVVAFSPTRSDKMPLVVNGQTTLFIPSEHFVTFVDHMIAAVNAGEFDKELTSDTTNGTTVKVRVPRKAKEPGAEPTGWSAERRAKFDATMAARKAG</sequence>
<evidence type="ECO:0000313" key="2">
    <source>
        <dbReference type="EMBL" id="PTW49326.1"/>
    </source>
</evidence>
<dbReference type="RefSeq" id="WP_107952303.1">
    <property type="nucleotide sequence ID" value="NZ_QAYE01000001.1"/>
</dbReference>
<evidence type="ECO:0000313" key="3">
    <source>
        <dbReference type="Proteomes" id="UP000244013"/>
    </source>
</evidence>
<comment type="caution">
    <text evidence="2">The sequence shown here is derived from an EMBL/GenBank/DDBJ whole genome shotgun (WGS) entry which is preliminary data.</text>
</comment>
<name>A0A2T5UCU6_9SPHN</name>
<dbReference type="AlphaFoldDB" id="A0A2T5UCU6"/>
<protein>
    <submittedName>
        <fullName evidence="2">Uncharacterized protein</fullName>
    </submittedName>
</protein>
<dbReference type="Proteomes" id="UP000244013">
    <property type="component" value="Unassembled WGS sequence"/>
</dbReference>
<organism evidence="2 3">
    <name type="scientific">Sphingomonas faeni</name>
    <dbReference type="NCBI Taxonomy" id="185950"/>
    <lineage>
        <taxon>Bacteria</taxon>
        <taxon>Pseudomonadati</taxon>
        <taxon>Pseudomonadota</taxon>
        <taxon>Alphaproteobacteria</taxon>
        <taxon>Sphingomonadales</taxon>
        <taxon>Sphingomonadaceae</taxon>
        <taxon>Sphingomonas</taxon>
    </lineage>
</organism>
<gene>
    <name evidence="2" type="ORF">C8J25_101834</name>
</gene>
<dbReference type="EMBL" id="QAYE01000001">
    <property type="protein sequence ID" value="PTW49326.1"/>
    <property type="molecule type" value="Genomic_DNA"/>
</dbReference>
<proteinExistence type="predicted"/>
<accession>A0A2T5UCU6</accession>
<dbReference type="OrthoDB" id="7566517at2"/>
<reference evidence="2 3" key="1">
    <citation type="submission" date="2018-04" db="EMBL/GenBank/DDBJ databases">
        <title>Genomic Encyclopedia of Type Strains, Phase III (KMG-III): the genomes of soil and plant-associated and newly described type strains.</title>
        <authorList>
            <person name="Whitman W."/>
        </authorList>
    </citation>
    <scope>NUCLEOTIDE SEQUENCE [LARGE SCALE GENOMIC DNA]</scope>
    <source>
        <strain evidence="2 3">MA-olki</strain>
    </source>
</reference>
<dbReference type="GeneID" id="91004903"/>